<dbReference type="InterPro" id="IPR003877">
    <property type="entry name" value="SPRY_dom"/>
</dbReference>
<reference evidence="4 5" key="1">
    <citation type="submission" date="2018-04" db="EMBL/GenBank/DDBJ databases">
        <title>The genome of golden apple snail Pomacea canaliculata provides insight into stress tolerance and invasive adaptation.</title>
        <authorList>
            <person name="Liu C."/>
            <person name="Liu B."/>
            <person name="Ren Y."/>
            <person name="Zhang Y."/>
            <person name="Wang H."/>
            <person name="Li S."/>
            <person name="Jiang F."/>
            <person name="Yin L."/>
            <person name="Zhang G."/>
            <person name="Qian W."/>
            <person name="Fan W."/>
        </authorList>
    </citation>
    <scope>NUCLEOTIDE SEQUENCE [LARGE SCALE GENOMIC DNA]</scope>
    <source>
        <strain evidence="4">SZHN2017</strain>
        <tissue evidence="4">Muscle</tissue>
    </source>
</reference>
<keyword evidence="1" id="KW-0833">Ubl conjugation pathway</keyword>
<evidence type="ECO:0000256" key="1">
    <source>
        <dbReference type="ARBA" id="ARBA00022786"/>
    </source>
</evidence>
<dbReference type="PANTHER" id="PTHR12245">
    <property type="entry name" value="SPRY DOMAIN CONTAINING SOCS BOX PROTEIN"/>
    <property type="match status" value="1"/>
</dbReference>
<feature type="compositionally biased region" description="Basic and acidic residues" evidence="2">
    <location>
        <begin position="381"/>
        <end position="396"/>
    </location>
</feature>
<keyword evidence="5" id="KW-1185">Reference proteome</keyword>
<feature type="compositionally biased region" description="Basic and acidic residues" evidence="2">
    <location>
        <begin position="314"/>
        <end position="325"/>
    </location>
</feature>
<dbReference type="GO" id="GO:0043161">
    <property type="term" value="P:proteasome-mediated ubiquitin-dependent protein catabolic process"/>
    <property type="evidence" value="ECO:0007669"/>
    <property type="project" value="TreeGrafter"/>
</dbReference>
<name>A0A2T7NCD1_POMCA</name>
<dbReference type="CDD" id="cd12876">
    <property type="entry name" value="SPRY_SOCS3"/>
    <property type="match status" value="1"/>
</dbReference>
<evidence type="ECO:0000313" key="4">
    <source>
        <dbReference type="EMBL" id="PVD18829.1"/>
    </source>
</evidence>
<dbReference type="Gene3D" id="2.60.120.920">
    <property type="match status" value="1"/>
</dbReference>
<dbReference type="PANTHER" id="PTHR12245:SF5">
    <property type="entry name" value="SPRY DOMAIN-CONTAINING SOCS BOX PROTEIN 3"/>
    <property type="match status" value="1"/>
</dbReference>
<proteinExistence type="predicted"/>
<dbReference type="InterPro" id="IPR035754">
    <property type="entry name" value="SPRY_SPSB3"/>
</dbReference>
<evidence type="ECO:0000256" key="2">
    <source>
        <dbReference type="SAM" id="MobiDB-lite"/>
    </source>
</evidence>
<dbReference type="SUPFAM" id="SSF49899">
    <property type="entry name" value="Concanavalin A-like lectins/glucanases"/>
    <property type="match status" value="1"/>
</dbReference>
<dbReference type="PROSITE" id="PS50188">
    <property type="entry name" value="B302_SPRY"/>
    <property type="match status" value="1"/>
</dbReference>
<organism evidence="4 5">
    <name type="scientific">Pomacea canaliculata</name>
    <name type="common">Golden apple snail</name>
    <dbReference type="NCBI Taxonomy" id="400727"/>
    <lineage>
        <taxon>Eukaryota</taxon>
        <taxon>Metazoa</taxon>
        <taxon>Spiralia</taxon>
        <taxon>Lophotrochozoa</taxon>
        <taxon>Mollusca</taxon>
        <taxon>Gastropoda</taxon>
        <taxon>Caenogastropoda</taxon>
        <taxon>Architaenioglossa</taxon>
        <taxon>Ampullarioidea</taxon>
        <taxon>Ampullariidae</taxon>
        <taxon>Pomacea</taxon>
    </lineage>
</organism>
<feature type="compositionally biased region" description="Basic and acidic residues" evidence="2">
    <location>
        <begin position="279"/>
        <end position="307"/>
    </location>
</feature>
<dbReference type="Proteomes" id="UP000245119">
    <property type="component" value="Linkage Group LG14"/>
</dbReference>
<feature type="region of interest" description="Disordered" evidence="2">
    <location>
        <begin position="279"/>
        <end position="423"/>
    </location>
</feature>
<dbReference type="STRING" id="400727.A0A2T7NCD1"/>
<evidence type="ECO:0000313" key="5">
    <source>
        <dbReference type="Proteomes" id="UP000245119"/>
    </source>
</evidence>
<dbReference type="Pfam" id="PF00622">
    <property type="entry name" value="SPRY"/>
    <property type="match status" value="1"/>
</dbReference>
<feature type="compositionally biased region" description="Polar residues" evidence="2">
    <location>
        <begin position="399"/>
        <end position="423"/>
    </location>
</feature>
<dbReference type="OrthoDB" id="5951542at2759"/>
<dbReference type="AlphaFoldDB" id="A0A2T7NCD1"/>
<accession>A0A2T7NCD1</accession>
<gene>
    <name evidence="4" type="ORF">C0Q70_21382</name>
</gene>
<dbReference type="EMBL" id="PZQS01000014">
    <property type="protein sequence ID" value="PVD18829.1"/>
    <property type="molecule type" value="Genomic_DNA"/>
</dbReference>
<evidence type="ECO:0000259" key="3">
    <source>
        <dbReference type="PROSITE" id="PS50188"/>
    </source>
</evidence>
<protein>
    <recommendedName>
        <fullName evidence="3">B30.2/SPRY domain-containing protein</fullName>
    </recommendedName>
</protein>
<dbReference type="SMART" id="SM00449">
    <property type="entry name" value="SPRY"/>
    <property type="match status" value="1"/>
</dbReference>
<feature type="domain" description="B30.2/SPRY" evidence="3">
    <location>
        <begin position="19"/>
        <end position="209"/>
    </location>
</feature>
<dbReference type="GO" id="GO:0019005">
    <property type="term" value="C:SCF ubiquitin ligase complex"/>
    <property type="evidence" value="ECO:0007669"/>
    <property type="project" value="TreeGrafter"/>
</dbReference>
<comment type="caution">
    <text evidence="4">The sequence shown here is derived from an EMBL/GenBank/DDBJ whole genome shotgun (WGS) entry which is preliminary data.</text>
</comment>
<dbReference type="InterPro" id="IPR001870">
    <property type="entry name" value="B30.2/SPRY"/>
</dbReference>
<dbReference type="InterPro" id="IPR013320">
    <property type="entry name" value="ConA-like_dom_sf"/>
</dbReference>
<dbReference type="InterPro" id="IPR050672">
    <property type="entry name" value="FBXO45-Fsn/SPSB_families"/>
</dbReference>
<sequence length="527" mass="59036">MASFHTTLLCKEYTSYCCCARVGRSKHCVCGEDDMDFCWTWDPDSTHTDTSVQEDGREVLFHTNYSRGTAAIRGTEPFREGHHFWEVKMTTPVYGTDMMIGVATEEMELDKYRNSFCSLLGRDRQSWGLSYLGNVHHMGRTQPFSEKIGQGAIVGVHLDMWHGTLSYYLNRKPLGVAYHGLRGKVLYPVVSSTAARSGMKVICTRSFPSTLQFLCCMMLRRQVHHNKCVLDVIKVPPGLSTFLHNNLSWLLRSQPCTPLLPPKLPSCISVDRATQAQEDDFKINAESVKSDKSEQAEKESRHMKQDESTSGSEESQHSDDKDESSTSRGLKCSSMDKLLQKIHTQTFKRRKRRRSHQESSASQTESSNSAAKVAVKKSKMNRKESLACGSEHKHAADQLSRTTIRPTVSSSGQPSCSDVNTSVHGEPRISWTAMHDISADRQDLDRLGQTPGETAQRIPVFPSNEDLTEMNSASAVVDGMFKAFSEFMDSQSGCSSESDYAANRDDSSTETEESSDTWSPCKKRHLM</sequence>
<feature type="compositionally biased region" description="Low complexity" evidence="2">
    <location>
        <begin position="358"/>
        <end position="373"/>
    </location>
</feature>
<feature type="compositionally biased region" description="Basic residues" evidence="2">
    <location>
        <begin position="346"/>
        <end position="355"/>
    </location>
</feature>
<feature type="region of interest" description="Disordered" evidence="2">
    <location>
        <begin position="490"/>
        <end position="527"/>
    </location>
</feature>
<dbReference type="InterPro" id="IPR043136">
    <property type="entry name" value="B30.2/SPRY_sf"/>
</dbReference>